<dbReference type="PROSITE" id="PS50801">
    <property type="entry name" value="STAS"/>
    <property type="match status" value="1"/>
</dbReference>
<dbReference type="GO" id="GO:0043856">
    <property type="term" value="F:anti-sigma factor antagonist activity"/>
    <property type="evidence" value="ECO:0007669"/>
    <property type="project" value="InterPro"/>
</dbReference>
<evidence type="ECO:0000313" key="4">
    <source>
        <dbReference type="EMBL" id="AGK76962.1"/>
    </source>
</evidence>
<name>N0CVA0_STRMI</name>
<dbReference type="OrthoDB" id="9796076at2"/>
<dbReference type="NCBIfam" id="TIGR00377">
    <property type="entry name" value="ant_ant_sig"/>
    <property type="match status" value="1"/>
</dbReference>
<dbReference type="PANTHER" id="PTHR33495">
    <property type="entry name" value="ANTI-SIGMA FACTOR ANTAGONIST TM_1081-RELATED-RELATED"/>
    <property type="match status" value="1"/>
</dbReference>
<dbReference type="InterPro" id="IPR003658">
    <property type="entry name" value="Anti-sigma_ant"/>
</dbReference>
<dbReference type="AlphaFoldDB" id="N0CVA0"/>
<feature type="domain" description="STAS" evidence="3">
    <location>
        <begin position="2"/>
        <end position="112"/>
    </location>
</feature>
<proteinExistence type="inferred from homology"/>
<accession>N0CVA0</accession>
<dbReference type="SUPFAM" id="SSF52091">
    <property type="entry name" value="SpoIIaa-like"/>
    <property type="match status" value="1"/>
</dbReference>
<organism evidence="4 5">
    <name type="scientific">Streptomyces microflavus DSM 40593</name>
    <dbReference type="NCBI Taxonomy" id="1303692"/>
    <lineage>
        <taxon>Bacteria</taxon>
        <taxon>Bacillati</taxon>
        <taxon>Actinomycetota</taxon>
        <taxon>Actinomycetes</taxon>
        <taxon>Kitasatosporales</taxon>
        <taxon>Streptomycetaceae</taxon>
        <taxon>Streptomyces</taxon>
    </lineage>
</organism>
<gene>
    <name evidence="4" type="ORF">SFUL_1999</name>
</gene>
<dbReference type="CDD" id="cd07043">
    <property type="entry name" value="STAS_anti-anti-sigma_factors"/>
    <property type="match status" value="1"/>
</dbReference>
<evidence type="ECO:0000256" key="1">
    <source>
        <dbReference type="ARBA" id="ARBA00009013"/>
    </source>
</evidence>
<dbReference type="Proteomes" id="UP000013304">
    <property type="component" value="Chromosome"/>
</dbReference>
<dbReference type="Pfam" id="PF01740">
    <property type="entry name" value="STAS"/>
    <property type="match status" value="1"/>
</dbReference>
<evidence type="ECO:0000256" key="2">
    <source>
        <dbReference type="RuleBase" id="RU003749"/>
    </source>
</evidence>
<dbReference type="RefSeq" id="WP_015608329.1">
    <property type="nucleotide sequence ID" value="NC_021177.1"/>
</dbReference>
<dbReference type="eggNOG" id="COG1366">
    <property type="taxonomic scope" value="Bacteria"/>
</dbReference>
<dbReference type="EMBL" id="CP005080">
    <property type="protein sequence ID" value="AGK76962.1"/>
    <property type="molecule type" value="Genomic_DNA"/>
</dbReference>
<protein>
    <recommendedName>
        <fullName evidence="2">Anti-sigma factor antagonist</fullName>
    </recommendedName>
</protein>
<dbReference type="Gene3D" id="3.30.750.24">
    <property type="entry name" value="STAS domain"/>
    <property type="match status" value="1"/>
</dbReference>
<evidence type="ECO:0000259" key="3">
    <source>
        <dbReference type="PROSITE" id="PS50801"/>
    </source>
</evidence>
<dbReference type="InterPro" id="IPR036513">
    <property type="entry name" value="STAS_dom_sf"/>
</dbReference>
<dbReference type="PATRIC" id="fig|1303692.3.peg.2023"/>
<dbReference type="InterPro" id="IPR002645">
    <property type="entry name" value="STAS_dom"/>
</dbReference>
<dbReference type="HOGENOM" id="CLU_115403_6_4_11"/>
<sequence>MAQVNRRTVGDVSIVALTGNITIGVGDVVLRGAVQDELNDGSTKILLDLKNVTTIDSSGIGELVSAYTTATNRGAKLKLVNLPPKIHDILAITQLITVFDVYDTEDEAVKSFA</sequence>
<reference evidence="4 5" key="1">
    <citation type="submission" date="2013-04" db="EMBL/GenBank/DDBJ databases">
        <title>Complete genome sequence of Streptomyces fulvissimus.</title>
        <authorList>
            <person name="Myronovskyi M."/>
            <person name="Tokovenko B."/>
            <person name="Manderscheid N."/>
            <person name="Petzke L."/>
            <person name="Luzhetskyy A."/>
        </authorList>
    </citation>
    <scope>NUCLEOTIDE SEQUENCE [LARGE SCALE GENOMIC DNA]</scope>
    <source>
        <strain evidence="4 5">DSM 40593</strain>
    </source>
</reference>
<dbReference type="KEGG" id="sfi:SFUL_1999"/>
<evidence type="ECO:0000313" key="5">
    <source>
        <dbReference type="Proteomes" id="UP000013304"/>
    </source>
</evidence>
<comment type="similarity">
    <text evidence="1 2">Belongs to the anti-sigma-factor antagonist family.</text>
</comment>